<keyword evidence="16" id="KW-1185">Reference proteome</keyword>
<feature type="region of interest" description="Disordered" evidence="14">
    <location>
        <begin position="1"/>
        <end position="29"/>
    </location>
</feature>
<dbReference type="GO" id="GO:0009306">
    <property type="term" value="P:protein secretion"/>
    <property type="evidence" value="ECO:0007669"/>
    <property type="project" value="InterPro"/>
</dbReference>
<feature type="transmembrane region" description="Helical" evidence="13">
    <location>
        <begin position="188"/>
        <end position="213"/>
    </location>
</feature>
<keyword evidence="10 13" id="KW-0472">Membrane</keyword>
<keyword evidence="7 13" id="KW-1005">Bacterial flagellum biogenesis</keyword>
<evidence type="ECO:0000256" key="5">
    <source>
        <dbReference type="ARBA" id="ARBA00022475"/>
    </source>
</evidence>
<comment type="function">
    <text evidence="12 13">Required for formation of the rod structure in the basal body of the flagellar apparatus. Together with FliI and FliH, may constitute the export apparatus of flagellin.</text>
</comment>
<keyword evidence="5 13" id="KW-1003">Cell membrane</keyword>
<evidence type="ECO:0000256" key="13">
    <source>
        <dbReference type="RuleBase" id="RU364091"/>
    </source>
</evidence>
<protein>
    <recommendedName>
        <fullName evidence="3 13">Flagellar biosynthetic protein FlhB</fullName>
    </recommendedName>
</protein>
<evidence type="ECO:0000256" key="12">
    <source>
        <dbReference type="ARBA" id="ARBA00025078"/>
    </source>
</evidence>
<dbReference type="GO" id="GO:0044780">
    <property type="term" value="P:bacterial-type flagellum assembly"/>
    <property type="evidence" value="ECO:0007669"/>
    <property type="project" value="InterPro"/>
</dbReference>
<dbReference type="SUPFAM" id="SSF160544">
    <property type="entry name" value="EscU C-terminal domain-like"/>
    <property type="match status" value="1"/>
</dbReference>
<dbReference type="InterPro" id="IPR006135">
    <property type="entry name" value="T3SS_substrate_exporter"/>
</dbReference>
<dbReference type="Proteomes" id="UP000297475">
    <property type="component" value="Unassembled WGS sequence"/>
</dbReference>
<keyword evidence="15" id="KW-0969">Cilium</keyword>
<keyword evidence="11 13" id="KW-1006">Bacterial flagellum protein export</keyword>
<evidence type="ECO:0000256" key="9">
    <source>
        <dbReference type="ARBA" id="ARBA00022989"/>
    </source>
</evidence>
<evidence type="ECO:0000256" key="7">
    <source>
        <dbReference type="ARBA" id="ARBA00022795"/>
    </source>
</evidence>
<evidence type="ECO:0000256" key="6">
    <source>
        <dbReference type="ARBA" id="ARBA00022692"/>
    </source>
</evidence>
<organism evidence="15 16">
    <name type="scientific">Natronospirillum operosum</name>
    <dbReference type="NCBI Taxonomy" id="2759953"/>
    <lineage>
        <taxon>Bacteria</taxon>
        <taxon>Pseudomonadati</taxon>
        <taxon>Pseudomonadota</taxon>
        <taxon>Gammaproteobacteria</taxon>
        <taxon>Oceanospirillales</taxon>
        <taxon>Natronospirillaceae</taxon>
        <taxon>Natronospirillum</taxon>
    </lineage>
</organism>
<feature type="transmembrane region" description="Helical" evidence="13">
    <location>
        <begin position="95"/>
        <end position="116"/>
    </location>
</feature>
<dbReference type="GO" id="GO:0005886">
    <property type="term" value="C:plasma membrane"/>
    <property type="evidence" value="ECO:0007669"/>
    <property type="project" value="UniProtKB-SubCell"/>
</dbReference>
<keyword evidence="15" id="KW-0966">Cell projection</keyword>
<dbReference type="Gene3D" id="6.10.250.2080">
    <property type="match status" value="1"/>
</dbReference>
<keyword evidence="15" id="KW-0282">Flagellum</keyword>
<keyword evidence="8 13" id="KW-0653">Protein transport</keyword>
<keyword evidence="4 13" id="KW-0813">Transport</keyword>
<dbReference type="RefSeq" id="WP_135482051.1">
    <property type="nucleotide sequence ID" value="NZ_SRMF01000001.1"/>
</dbReference>
<dbReference type="InterPro" id="IPR006136">
    <property type="entry name" value="FlhB"/>
</dbReference>
<dbReference type="PANTHER" id="PTHR30531:SF12">
    <property type="entry name" value="FLAGELLAR BIOSYNTHETIC PROTEIN FLHB"/>
    <property type="match status" value="1"/>
</dbReference>
<dbReference type="OrthoDB" id="9807950at2"/>
<comment type="similarity">
    <text evidence="2 13">Belongs to the type III secretion exporter family.</text>
</comment>
<dbReference type="NCBIfam" id="TIGR00328">
    <property type="entry name" value="flhB"/>
    <property type="match status" value="1"/>
</dbReference>
<dbReference type="Gene3D" id="3.40.1690.10">
    <property type="entry name" value="secretion proteins EscU"/>
    <property type="match status" value="1"/>
</dbReference>
<comment type="subcellular location">
    <subcellularLocation>
        <location evidence="1">Cell membrane</location>
        <topology evidence="1">Multi-pass membrane protein</topology>
    </subcellularLocation>
</comment>
<keyword evidence="9 13" id="KW-1133">Transmembrane helix</keyword>
<evidence type="ECO:0000256" key="11">
    <source>
        <dbReference type="ARBA" id="ARBA00023225"/>
    </source>
</evidence>
<feature type="transmembrane region" description="Helical" evidence="13">
    <location>
        <begin position="38"/>
        <end position="56"/>
    </location>
</feature>
<dbReference type="EMBL" id="SRMF01000001">
    <property type="protein sequence ID" value="TGG95963.1"/>
    <property type="molecule type" value="Genomic_DNA"/>
</dbReference>
<feature type="compositionally biased region" description="Basic and acidic residues" evidence="14">
    <location>
        <begin position="8"/>
        <end position="29"/>
    </location>
</feature>
<evidence type="ECO:0000256" key="10">
    <source>
        <dbReference type="ARBA" id="ARBA00023136"/>
    </source>
</evidence>
<sequence length="379" mass="42471">MAEGQDTSQEKTEEPTPRKLQKAREDGQVARSKELQTTVLLVAAALALIFFGPLLAQRVLEVARFTFSFEYAATRDTGLMFHYLGSSFAHLGWPLAWILLVLLTAAITGPLGLGGWNFSTKSIAFKGNRINPLSGLKRMFSMNSLVELLKSYGKVGFVGTMAVVILFSQVESLRGISREPTEQAIVHALTILAWSFLLMCLTTAIIAAIDIPFQIYSHTKKLRMTFQEVKEEYKNTEGKPEVKAKIRQLQREIAEGRMMSDVPKADVVITNPDHYAVALQYDQFSMPAPILLAKGVDDVALKIREIAFEYNIEVVQMPPLARALYHHSKVGEEVPAELYLAVAQVLAYVYQLQEAKAGRMERPKRKPDVKIPPEFRRDD</sequence>
<feature type="transmembrane region" description="Helical" evidence="13">
    <location>
        <begin position="148"/>
        <end position="168"/>
    </location>
</feature>
<dbReference type="InterPro" id="IPR029025">
    <property type="entry name" value="T3SS_substrate_exporter_C"/>
</dbReference>
<evidence type="ECO:0000256" key="3">
    <source>
        <dbReference type="ARBA" id="ARBA00021622"/>
    </source>
</evidence>
<keyword evidence="6 13" id="KW-0812">Transmembrane</keyword>
<comment type="caution">
    <text evidence="15">The sequence shown here is derived from an EMBL/GenBank/DDBJ whole genome shotgun (WGS) entry which is preliminary data.</text>
</comment>
<dbReference type="FunFam" id="3.40.1690.10:FF:000001">
    <property type="entry name" value="Flagellar biosynthetic protein FlhB"/>
    <property type="match status" value="1"/>
</dbReference>
<accession>A0A4Z0WK29</accession>
<evidence type="ECO:0000313" key="15">
    <source>
        <dbReference type="EMBL" id="TGG95963.1"/>
    </source>
</evidence>
<evidence type="ECO:0000256" key="4">
    <source>
        <dbReference type="ARBA" id="ARBA00022448"/>
    </source>
</evidence>
<dbReference type="Pfam" id="PF01312">
    <property type="entry name" value="Bac_export_2"/>
    <property type="match status" value="1"/>
</dbReference>
<dbReference type="PANTHER" id="PTHR30531">
    <property type="entry name" value="FLAGELLAR BIOSYNTHETIC PROTEIN FLHB"/>
    <property type="match status" value="1"/>
</dbReference>
<evidence type="ECO:0000256" key="8">
    <source>
        <dbReference type="ARBA" id="ARBA00022927"/>
    </source>
</evidence>
<evidence type="ECO:0000256" key="1">
    <source>
        <dbReference type="ARBA" id="ARBA00004651"/>
    </source>
</evidence>
<gene>
    <name evidence="13 15" type="primary">flhB</name>
    <name evidence="15" type="ORF">E4656_06085</name>
</gene>
<name>A0A4Z0WK29_9GAMM</name>
<reference evidence="15 16" key="1">
    <citation type="submission" date="2019-04" db="EMBL/GenBank/DDBJ databases">
        <title>Natronospirillum operosus gen. nov., sp. nov., a haloalkaliphilic satellite isolated from decaying biomass of laboratory culture of cyanobacterium Geitlerinema sp. and proposal of Natronospirillaceae fam. nov. and Saccharospirillaceae fam. nov.</title>
        <authorList>
            <person name="Kevbrin V."/>
            <person name="Boltyanskaya Y."/>
            <person name="Koziaeva V."/>
            <person name="Grouzdev D.S."/>
            <person name="Park M."/>
            <person name="Cho J."/>
        </authorList>
    </citation>
    <scope>NUCLEOTIDE SEQUENCE [LARGE SCALE GENOMIC DNA]</scope>
    <source>
        <strain evidence="15 16">G-116</strain>
    </source>
</reference>
<evidence type="ECO:0000256" key="2">
    <source>
        <dbReference type="ARBA" id="ARBA00010690"/>
    </source>
</evidence>
<dbReference type="PRINTS" id="PR00950">
    <property type="entry name" value="TYPE3IMSPROT"/>
</dbReference>
<evidence type="ECO:0000313" key="16">
    <source>
        <dbReference type="Proteomes" id="UP000297475"/>
    </source>
</evidence>
<proteinExistence type="inferred from homology"/>
<evidence type="ECO:0000256" key="14">
    <source>
        <dbReference type="SAM" id="MobiDB-lite"/>
    </source>
</evidence>
<dbReference type="AlphaFoldDB" id="A0A4Z0WK29"/>